<dbReference type="SUPFAM" id="SSF141868">
    <property type="entry name" value="EAL domain-like"/>
    <property type="match status" value="1"/>
</dbReference>
<dbReference type="AlphaFoldDB" id="A0A6L5C178"/>
<dbReference type="GO" id="GO:0071732">
    <property type="term" value="P:cellular response to nitric oxide"/>
    <property type="evidence" value="ECO:0007669"/>
    <property type="project" value="UniProtKB-ARBA"/>
</dbReference>
<sequence length="760" mass="84017">MEWLGLQFLTELPEGGQVVLNCTHNPFLVLLAYVVACAAGFATLDMTERVGHVEKAGTQRLWRWVGAGCLAGGIWAMHFISMLAFQAPVEIHYQLPVTLLSLVFALTASFLAMHTLSHPHVTFWQYLRAAIWIGLGIATMHYVGMAAMHSIATAYYDPTLFTLSIVIAIGASLAALLISSHLRNGTGLFHQMRKLTASLVLGAGIVSMHFTGMAALTLVLPIGSLPILPSENNHLQLGLTVAVMTLLIIGSCISAALADKKLQNKEHDLRRVNTLLSQLDQARMSLQQVAHYDALTNLINRRGFNQIFAEKLIEKTNEGGMLAVMFLDIDHFKRINDSLGHDAGDELLKVLAAHIKGAVRSHDDVVARFGGDEFCILIGLHDREEARHMAQRIMFKMKEPIELSGRRMVMTTSIGISLFPEDGKTCEELLKNADLALYQSKGSGRNSLHFFSANLRTRATMELQLEEELRHALREDTGLKLYYQPIYELKSGQVTKLEALVRWQHPVHGLLTPDRFIAIAEANGLIAELDNWVLCKACEDLGELSRNGCEALKIAVNCSPLNLAREELADEIEEVLRVTGVAPERLELEVTENALMGNIANTLVLLRQIRALGVSLSIDDFGTGYSSLAYLKRLPLNTLKIDRSFIQDIPKATADMEIVQAIIVMAHTLHLQVVTEGVETLEQYEFLERHGCDFVQGYLLSRPVPLEELRPVLNEINQRKHAHTVSPLSLARGITGLTLTDPFPKSPGPHAGASIVRPIR</sequence>
<dbReference type="InterPro" id="IPR035919">
    <property type="entry name" value="EAL_sf"/>
</dbReference>
<accession>A0A6L5C178</accession>
<dbReference type="EC" id="3.1.4.52" evidence="3"/>
<dbReference type="InterPro" id="IPR052155">
    <property type="entry name" value="Biofilm_reg_signaling"/>
</dbReference>
<dbReference type="RefSeq" id="WP_163908852.1">
    <property type="nucleotide sequence ID" value="NZ_JAAAXX010000001.1"/>
</dbReference>
<keyword evidence="4" id="KW-0973">c-di-GMP</keyword>
<dbReference type="GO" id="GO:0005886">
    <property type="term" value="C:plasma membrane"/>
    <property type="evidence" value="ECO:0007669"/>
    <property type="project" value="UniProtKB-SubCell"/>
</dbReference>
<keyword evidence="6" id="KW-1133">Transmembrane helix</keyword>
<evidence type="ECO:0000256" key="1">
    <source>
        <dbReference type="ARBA" id="ARBA00001946"/>
    </source>
</evidence>
<dbReference type="Pfam" id="PF03707">
    <property type="entry name" value="MHYT"/>
    <property type="match status" value="3"/>
</dbReference>
<keyword evidence="6" id="KW-0812">Transmembrane</keyword>
<dbReference type="PROSITE" id="PS50924">
    <property type="entry name" value="MHYT"/>
    <property type="match status" value="1"/>
</dbReference>
<evidence type="ECO:0000259" key="8">
    <source>
        <dbReference type="PROSITE" id="PS50883"/>
    </source>
</evidence>
<dbReference type="InterPro" id="IPR043128">
    <property type="entry name" value="Rev_trsase/Diguanyl_cyclase"/>
</dbReference>
<evidence type="ECO:0000259" key="10">
    <source>
        <dbReference type="PROSITE" id="PS50924"/>
    </source>
</evidence>
<evidence type="ECO:0000256" key="7">
    <source>
        <dbReference type="SAM" id="MobiDB-lite"/>
    </source>
</evidence>
<evidence type="ECO:0000313" key="12">
    <source>
        <dbReference type="Proteomes" id="UP000475265"/>
    </source>
</evidence>
<feature type="domain" description="MHYT" evidence="10">
    <location>
        <begin position="24"/>
        <end position="219"/>
    </location>
</feature>
<dbReference type="FunFam" id="3.30.70.270:FF:000001">
    <property type="entry name" value="Diguanylate cyclase domain protein"/>
    <property type="match status" value="1"/>
</dbReference>
<protein>
    <recommendedName>
        <fullName evidence="3">cyclic-guanylate-specific phosphodiesterase</fullName>
        <ecNumber evidence="3">3.1.4.52</ecNumber>
    </recommendedName>
</protein>
<evidence type="ECO:0000256" key="3">
    <source>
        <dbReference type="ARBA" id="ARBA00012282"/>
    </source>
</evidence>
<dbReference type="Pfam" id="PF00990">
    <property type="entry name" value="GGDEF"/>
    <property type="match status" value="1"/>
</dbReference>
<name>A0A6L5C178_9PSED</name>
<dbReference type="InterPro" id="IPR029787">
    <property type="entry name" value="Nucleotide_cyclase"/>
</dbReference>
<evidence type="ECO:0000256" key="2">
    <source>
        <dbReference type="ARBA" id="ARBA00004533"/>
    </source>
</evidence>
<dbReference type="InterPro" id="IPR001633">
    <property type="entry name" value="EAL_dom"/>
</dbReference>
<dbReference type="PANTHER" id="PTHR44757">
    <property type="entry name" value="DIGUANYLATE CYCLASE DGCP"/>
    <property type="match status" value="1"/>
</dbReference>
<evidence type="ECO:0000256" key="6">
    <source>
        <dbReference type="PROSITE-ProRule" id="PRU00244"/>
    </source>
</evidence>
<comment type="caution">
    <text evidence="11">The sequence shown here is derived from an EMBL/GenBank/DDBJ whole genome shotgun (WGS) entry which is preliminary data.</text>
</comment>
<dbReference type="NCBIfam" id="TIGR00254">
    <property type="entry name" value="GGDEF"/>
    <property type="match status" value="1"/>
</dbReference>
<feature type="domain" description="GGDEF" evidence="9">
    <location>
        <begin position="320"/>
        <end position="453"/>
    </location>
</feature>
<dbReference type="CDD" id="cd01948">
    <property type="entry name" value="EAL"/>
    <property type="match status" value="1"/>
</dbReference>
<dbReference type="PROSITE" id="PS50887">
    <property type="entry name" value="GGDEF"/>
    <property type="match status" value="1"/>
</dbReference>
<dbReference type="InterPro" id="IPR000160">
    <property type="entry name" value="GGDEF_dom"/>
</dbReference>
<feature type="transmembrane region" description="Helical" evidence="6">
    <location>
        <begin position="160"/>
        <end position="178"/>
    </location>
</feature>
<comment type="catalytic activity">
    <reaction evidence="5">
        <text>3',3'-c-di-GMP + H2O = 5'-phosphoguanylyl(3'-&gt;5')guanosine + H(+)</text>
        <dbReference type="Rhea" id="RHEA:24902"/>
        <dbReference type="ChEBI" id="CHEBI:15377"/>
        <dbReference type="ChEBI" id="CHEBI:15378"/>
        <dbReference type="ChEBI" id="CHEBI:58754"/>
        <dbReference type="ChEBI" id="CHEBI:58805"/>
        <dbReference type="EC" id="3.1.4.52"/>
    </reaction>
    <physiologicalReaction direction="left-to-right" evidence="5">
        <dbReference type="Rhea" id="RHEA:24903"/>
    </physiologicalReaction>
</comment>
<gene>
    <name evidence="11" type="ORF">FX983_01187</name>
</gene>
<feature type="domain" description="EAL" evidence="8">
    <location>
        <begin position="462"/>
        <end position="717"/>
    </location>
</feature>
<dbReference type="SMART" id="SM00267">
    <property type="entry name" value="GGDEF"/>
    <property type="match status" value="1"/>
</dbReference>
<comment type="subcellular location">
    <subcellularLocation>
        <location evidence="2">Cell inner membrane</location>
    </subcellularLocation>
</comment>
<dbReference type="Gene3D" id="3.30.70.270">
    <property type="match status" value="1"/>
</dbReference>
<proteinExistence type="predicted"/>
<dbReference type="Proteomes" id="UP000475265">
    <property type="component" value="Unassembled WGS sequence"/>
</dbReference>
<evidence type="ECO:0000256" key="5">
    <source>
        <dbReference type="ARBA" id="ARBA00051114"/>
    </source>
</evidence>
<comment type="cofactor">
    <cofactor evidence="1">
        <name>Mg(2+)</name>
        <dbReference type="ChEBI" id="CHEBI:18420"/>
    </cofactor>
</comment>
<dbReference type="SUPFAM" id="SSF55073">
    <property type="entry name" value="Nucleotide cyclase"/>
    <property type="match status" value="1"/>
</dbReference>
<dbReference type="InterPro" id="IPR005330">
    <property type="entry name" value="MHYT_dom"/>
</dbReference>
<feature type="transmembrane region" description="Helical" evidence="6">
    <location>
        <begin position="235"/>
        <end position="258"/>
    </location>
</feature>
<evidence type="ECO:0000313" key="11">
    <source>
        <dbReference type="EMBL" id="KAF2393224.1"/>
    </source>
</evidence>
<feature type="transmembrane region" description="Helical" evidence="6">
    <location>
        <begin position="27"/>
        <end position="44"/>
    </location>
</feature>
<dbReference type="FunFam" id="3.20.20.450:FF:000001">
    <property type="entry name" value="Cyclic di-GMP phosphodiesterase yahA"/>
    <property type="match status" value="1"/>
</dbReference>
<dbReference type="SMART" id="SM00052">
    <property type="entry name" value="EAL"/>
    <property type="match status" value="1"/>
</dbReference>
<feature type="region of interest" description="Disordered" evidence="7">
    <location>
        <begin position="741"/>
        <end position="760"/>
    </location>
</feature>
<dbReference type="PROSITE" id="PS50883">
    <property type="entry name" value="EAL"/>
    <property type="match status" value="1"/>
</dbReference>
<organism evidence="11 12">
    <name type="scientific">Pseudomonas frederiksbergensis</name>
    <dbReference type="NCBI Taxonomy" id="104087"/>
    <lineage>
        <taxon>Bacteria</taxon>
        <taxon>Pseudomonadati</taxon>
        <taxon>Pseudomonadota</taxon>
        <taxon>Gammaproteobacteria</taxon>
        <taxon>Pseudomonadales</taxon>
        <taxon>Pseudomonadaceae</taxon>
        <taxon>Pseudomonas</taxon>
    </lineage>
</organism>
<keyword evidence="6" id="KW-0472">Membrane</keyword>
<dbReference type="EMBL" id="JAAAXX010000001">
    <property type="protein sequence ID" value="KAF2393224.1"/>
    <property type="molecule type" value="Genomic_DNA"/>
</dbReference>
<feature type="transmembrane region" description="Helical" evidence="6">
    <location>
        <begin position="199"/>
        <end position="223"/>
    </location>
</feature>
<evidence type="ECO:0000256" key="4">
    <source>
        <dbReference type="ARBA" id="ARBA00022636"/>
    </source>
</evidence>
<dbReference type="CDD" id="cd01949">
    <property type="entry name" value="GGDEF"/>
    <property type="match status" value="1"/>
</dbReference>
<dbReference type="GO" id="GO:0071111">
    <property type="term" value="F:cyclic-guanylate-specific phosphodiesterase activity"/>
    <property type="evidence" value="ECO:0007669"/>
    <property type="project" value="UniProtKB-EC"/>
</dbReference>
<dbReference type="PANTHER" id="PTHR44757:SF2">
    <property type="entry name" value="BIOFILM ARCHITECTURE MAINTENANCE PROTEIN MBAA"/>
    <property type="match status" value="1"/>
</dbReference>
<reference evidence="11 12" key="1">
    <citation type="submission" date="2019-12" db="EMBL/GenBank/DDBJ databases">
        <title>Endophytic bacteria associated with Panax ginseng seedlings.</title>
        <authorList>
            <person name="Park J.M."/>
            <person name="Shin R."/>
            <person name="Jo S.H."/>
        </authorList>
    </citation>
    <scope>NUCLEOTIDE SEQUENCE [LARGE SCALE GENOMIC DNA]</scope>
    <source>
        <strain evidence="11 12">PgKB32</strain>
    </source>
</reference>
<feature type="transmembrane region" description="Helical" evidence="6">
    <location>
        <begin position="64"/>
        <end position="85"/>
    </location>
</feature>
<feature type="transmembrane region" description="Helical" evidence="6">
    <location>
        <begin position="91"/>
        <end position="114"/>
    </location>
</feature>
<dbReference type="Pfam" id="PF00563">
    <property type="entry name" value="EAL"/>
    <property type="match status" value="1"/>
</dbReference>
<dbReference type="Gene3D" id="3.20.20.450">
    <property type="entry name" value="EAL domain"/>
    <property type="match status" value="1"/>
</dbReference>
<evidence type="ECO:0000259" key="9">
    <source>
        <dbReference type="PROSITE" id="PS50887"/>
    </source>
</evidence>
<feature type="transmembrane region" description="Helical" evidence="6">
    <location>
        <begin position="126"/>
        <end position="148"/>
    </location>
</feature>